<comment type="function">
    <text evidence="1 7">Component of the cleavage factor IA (CFIA) complex, which is involved in the endonucleolytic cleavage during polyadenylation-dependent pre-mRNA 3'-end formation.</text>
</comment>
<name>A0A4U0WFW5_9PEZI</name>
<protein>
    <recommendedName>
        <fullName evidence="7">mRNA 3'-end-processing protein RNA14</fullName>
    </recommendedName>
</protein>
<evidence type="ECO:0000256" key="5">
    <source>
        <dbReference type="ARBA" id="ARBA00022737"/>
    </source>
</evidence>
<dbReference type="PANTHER" id="PTHR19980">
    <property type="entry name" value="RNA CLEAVAGE STIMULATION FACTOR"/>
    <property type="match status" value="1"/>
</dbReference>
<reference evidence="10 11" key="1">
    <citation type="submission" date="2017-03" db="EMBL/GenBank/DDBJ databases">
        <title>Genomes of endolithic fungi from Antarctica.</title>
        <authorList>
            <person name="Coleine C."/>
            <person name="Masonjones S."/>
            <person name="Stajich J.E."/>
        </authorList>
    </citation>
    <scope>NUCLEOTIDE SEQUENCE [LARGE SCALE GENOMIC DNA]</scope>
    <source>
        <strain evidence="10 11">CCFEE 5187</strain>
    </source>
</reference>
<keyword evidence="6 7" id="KW-0539">Nucleus</keyword>
<feature type="compositionally biased region" description="Acidic residues" evidence="8">
    <location>
        <begin position="117"/>
        <end position="127"/>
    </location>
</feature>
<sequence>MCLTVIEDVKLTVCKYNTEQASMKRLLASTLVGRLLSHLHSSPSLFIDTIGLDKRQSHPRRITPCPAVGFPIAAPLLTTIYNMADANAELAFLASMRNDQNGGYQENGSPYQQQQNAEDDDDDEDYDPSSLIPDTTYPSAADTAKDSPTENWTQSAAKLPSIDPSASGSIASQNPSRTVSRASSVKPNNTTESVKQPRTVGGFIVDDDDDEDESTLLKPQVAGSHGLLNVSRENLQTPQRTPSQMSNKTDVSIIKTAQEADVSGVAHTGATDTVPNLSAVLPDAGASSAQQPTVKPSETTSAPVRVNGPAAPATPSTMLPKTRLPHDRVGILEDRIAEDSRGDMDAWRSLISEHRKRSKWDEARAVYERFFKVFPSAAEMWVDYANMELELNEFFNVEQVFAKSLMSLPNVQLWSLYLDYVRRRNNLVTDTTGNARQVVSQAYDFVIQNVGIDKDSGQVWQDYVHFIRTGPGNPGGSHWQDKQKMDLLRSAYQRAICVPTQAINALWKEYDSFEMGLDRLTGRRLLQDRSPAYVTARSSHIALQNITRELRRTTLPALPPALGFDGDLEYMKQVDLWKKWVQWEKDDPLVLKEEDLAAYKTRIVYVYKQASMALRFWPELWFDAAEFCFQNGLESDGNEFLTQGFAANPESCLLAFKRADRIELTTANEEGEGSLKRRGDAVRDPYDKVLNALYDLINKAKVRETRAIARIQESFVQQPQISRQGSVNSKDEDDDQADETRVNPQEAARKAQIEAIQHGSAMQIKPLSRTVSFVWIALMRAMRRVQGKGKVHDPVGGSRQIFTDARKRGRLTSDVYVASALIEYHCYKDPAATRIFEKGMKLFPEDEAFALEYLKHLISINDITNARAVFETTVSKLAQKPETLQKAKPIYTFFHGYEAQYGELVQINKLEKRMADLFPEDPQLSRFAHRYTAQAFDPTAIRPIISPTTQARPKAMPSIERPPSIQNSPRPFVVQPVQTASPKRPFVPDESDNEQPRKLARGESPLKGAAGRRQIAQQKQIQRRIDGILEHSSHAPQIASMPLPELPRGVTFLLSIIPRAQTYHASKFNPERMVDLLRNVDIPQSLPSVQRPPPGSYSGFGV</sequence>
<evidence type="ECO:0000256" key="1">
    <source>
        <dbReference type="ARBA" id="ARBA00002863"/>
    </source>
</evidence>
<evidence type="ECO:0000313" key="11">
    <source>
        <dbReference type="Proteomes" id="UP000308768"/>
    </source>
</evidence>
<proteinExistence type="predicted"/>
<dbReference type="Gene3D" id="1.25.40.10">
    <property type="entry name" value="Tetratricopeptide repeat domain"/>
    <property type="match status" value="1"/>
</dbReference>
<dbReference type="InterPro" id="IPR045243">
    <property type="entry name" value="Rna14-like"/>
</dbReference>
<dbReference type="GO" id="GO:0005634">
    <property type="term" value="C:nucleus"/>
    <property type="evidence" value="ECO:0007669"/>
    <property type="project" value="UniProtKB-SubCell"/>
</dbReference>
<keyword evidence="3 7" id="KW-0963">Cytoplasm</keyword>
<feature type="compositionally biased region" description="Polar residues" evidence="8">
    <location>
        <begin position="287"/>
        <end position="302"/>
    </location>
</feature>
<feature type="region of interest" description="Disordered" evidence="8">
    <location>
        <begin position="284"/>
        <end position="322"/>
    </location>
</feature>
<evidence type="ECO:0000256" key="3">
    <source>
        <dbReference type="ARBA" id="ARBA00022490"/>
    </source>
</evidence>
<feature type="compositionally biased region" description="Acidic residues" evidence="8">
    <location>
        <begin position="205"/>
        <end position="214"/>
    </location>
</feature>
<evidence type="ECO:0000256" key="7">
    <source>
        <dbReference type="RuleBase" id="RU369035"/>
    </source>
</evidence>
<dbReference type="GO" id="GO:0180010">
    <property type="term" value="P:co-transcriptional mRNA 3'-end processing, cleavage and polyadenylation pathway"/>
    <property type="evidence" value="ECO:0007669"/>
    <property type="project" value="UniProtKB-UniRule"/>
</dbReference>
<feature type="compositionally biased region" description="Polar residues" evidence="8">
    <location>
        <begin position="101"/>
        <end position="116"/>
    </location>
</feature>
<organism evidence="10 11">
    <name type="scientific">Cryomyces minteri</name>
    <dbReference type="NCBI Taxonomy" id="331657"/>
    <lineage>
        <taxon>Eukaryota</taxon>
        <taxon>Fungi</taxon>
        <taxon>Dikarya</taxon>
        <taxon>Ascomycota</taxon>
        <taxon>Pezizomycotina</taxon>
        <taxon>Dothideomycetes</taxon>
        <taxon>Dothideomycetes incertae sedis</taxon>
        <taxon>Cryomyces</taxon>
    </lineage>
</organism>
<feature type="region of interest" description="Disordered" evidence="8">
    <location>
        <begin position="101"/>
        <end position="248"/>
    </location>
</feature>
<evidence type="ECO:0000256" key="8">
    <source>
        <dbReference type="SAM" id="MobiDB-lite"/>
    </source>
</evidence>
<feature type="domain" description="Suppressor of forked" evidence="9">
    <location>
        <begin position="327"/>
        <end position="940"/>
    </location>
</feature>
<evidence type="ECO:0000259" key="9">
    <source>
        <dbReference type="Pfam" id="PF05843"/>
    </source>
</evidence>
<evidence type="ECO:0000256" key="6">
    <source>
        <dbReference type="ARBA" id="ARBA00023242"/>
    </source>
</evidence>
<dbReference type="GO" id="GO:0003729">
    <property type="term" value="F:mRNA binding"/>
    <property type="evidence" value="ECO:0007669"/>
    <property type="project" value="TreeGrafter"/>
</dbReference>
<evidence type="ECO:0000313" key="10">
    <source>
        <dbReference type="EMBL" id="TKA61732.1"/>
    </source>
</evidence>
<dbReference type="PANTHER" id="PTHR19980:SF0">
    <property type="entry name" value="CLEAVAGE STIMULATION FACTOR SUBUNIT 3"/>
    <property type="match status" value="1"/>
</dbReference>
<feature type="compositionally biased region" description="Polar residues" evidence="8">
    <location>
        <begin position="719"/>
        <end position="728"/>
    </location>
</feature>
<keyword evidence="11" id="KW-1185">Reference proteome</keyword>
<accession>A0A4U0WFW5</accession>
<dbReference type="EMBL" id="NAJN01001689">
    <property type="protein sequence ID" value="TKA61732.1"/>
    <property type="molecule type" value="Genomic_DNA"/>
</dbReference>
<evidence type="ECO:0000256" key="4">
    <source>
        <dbReference type="ARBA" id="ARBA00022664"/>
    </source>
</evidence>
<dbReference type="AlphaFoldDB" id="A0A4U0WFW5"/>
<dbReference type="Pfam" id="PF05843">
    <property type="entry name" value="Suf"/>
    <property type="match status" value="1"/>
</dbReference>
<feature type="region of interest" description="Disordered" evidence="8">
    <location>
        <begin position="945"/>
        <end position="1020"/>
    </location>
</feature>
<keyword evidence="4 7" id="KW-0507">mRNA processing</keyword>
<gene>
    <name evidence="10" type="ORF">B0A49_11612</name>
</gene>
<evidence type="ECO:0000256" key="2">
    <source>
        <dbReference type="ARBA" id="ARBA00004496"/>
    </source>
</evidence>
<dbReference type="InterPro" id="IPR003107">
    <property type="entry name" value="HAT"/>
</dbReference>
<dbReference type="GO" id="GO:0005737">
    <property type="term" value="C:cytoplasm"/>
    <property type="evidence" value="ECO:0007669"/>
    <property type="project" value="UniProtKB-SubCell"/>
</dbReference>
<dbReference type="STRING" id="331657.A0A4U0WFW5"/>
<feature type="compositionally biased region" description="Polar residues" evidence="8">
    <location>
        <begin position="164"/>
        <end position="196"/>
    </location>
</feature>
<dbReference type="InterPro" id="IPR008847">
    <property type="entry name" value="Suf"/>
</dbReference>
<dbReference type="InterPro" id="IPR011990">
    <property type="entry name" value="TPR-like_helical_dom_sf"/>
</dbReference>
<dbReference type="SUPFAM" id="SSF48452">
    <property type="entry name" value="TPR-like"/>
    <property type="match status" value="2"/>
</dbReference>
<dbReference type="FunFam" id="1.25.40.1040:FF:000006">
    <property type="entry name" value="CFIA complex component Rna14, putative"/>
    <property type="match status" value="1"/>
</dbReference>
<comment type="caution">
    <text evidence="10">The sequence shown here is derived from an EMBL/GenBank/DDBJ whole genome shotgun (WGS) entry which is preliminary data.</text>
</comment>
<feature type="region of interest" description="Disordered" evidence="8">
    <location>
        <begin position="719"/>
        <end position="749"/>
    </location>
</feature>
<dbReference type="OrthoDB" id="26282at2759"/>
<feature type="compositionally biased region" description="Low complexity" evidence="8">
    <location>
        <begin position="1007"/>
        <end position="1020"/>
    </location>
</feature>
<dbReference type="SMART" id="SM00386">
    <property type="entry name" value="HAT"/>
    <property type="match status" value="5"/>
</dbReference>
<dbReference type="Proteomes" id="UP000308768">
    <property type="component" value="Unassembled WGS sequence"/>
</dbReference>
<comment type="subcellular location">
    <subcellularLocation>
        <location evidence="2 7">Cytoplasm</location>
    </subcellularLocation>
    <subcellularLocation>
        <location evidence="7">Nucleus</location>
    </subcellularLocation>
    <text evidence="7">Nucleus and/or cytoplasm.</text>
</comment>
<feature type="compositionally biased region" description="Polar residues" evidence="8">
    <location>
        <begin position="231"/>
        <end position="248"/>
    </location>
</feature>
<keyword evidence="5" id="KW-0677">Repeat</keyword>